<feature type="transmembrane region" description="Helical" evidence="2">
    <location>
        <begin position="1065"/>
        <end position="1086"/>
    </location>
</feature>
<feature type="transmembrane region" description="Helical" evidence="2">
    <location>
        <begin position="709"/>
        <end position="730"/>
    </location>
</feature>
<organism evidence="3 4">
    <name type="scientific">Pythium oligandrum</name>
    <name type="common">Mycoparasitic fungus</name>
    <dbReference type="NCBI Taxonomy" id="41045"/>
    <lineage>
        <taxon>Eukaryota</taxon>
        <taxon>Sar</taxon>
        <taxon>Stramenopiles</taxon>
        <taxon>Oomycota</taxon>
        <taxon>Peronosporomycetes</taxon>
        <taxon>Pythiales</taxon>
        <taxon>Pythiaceae</taxon>
        <taxon>Pythium</taxon>
    </lineage>
</organism>
<evidence type="ECO:0000313" key="4">
    <source>
        <dbReference type="Proteomes" id="UP000794436"/>
    </source>
</evidence>
<feature type="transmembrane region" description="Helical" evidence="2">
    <location>
        <begin position="297"/>
        <end position="314"/>
    </location>
</feature>
<feature type="transmembrane region" description="Helical" evidence="2">
    <location>
        <begin position="487"/>
        <end position="506"/>
    </location>
</feature>
<feature type="transmembrane region" description="Helical" evidence="2">
    <location>
        <begin position="12"/>
        <end position="31"/>
    </location>
</feature>
<name>A0A8K1FC41_PYTOL</name>
<accession>A0A8K1FC41</accession>
<feature type="transmembrane region" description="Helical" evidence="2">
    <location>
        <begin position="425"/>
        <end position="441"/>
    </location>
</feature>
<feature type="transmembrane region" description="Helical" evidence="2">
    <location>
        <begin position="676"/>
        <end position="697"/>
    </location>
</feature>
<feature type="transmembrane region" description="Helical" evidence="2">
    <location>
        <begin position="271"/>
        <end position="291"/>
    </location>
</feature>
<feature type="transmembrane region" description="Helical" evidence="2">
    <location>
        <begin position="736"/>
        <end position="756"/>
    </location>
</feature>
<sequence>MYRTLVSSSKSSFLALLMMLVFVVFVFLHAVDVLPEHYATIKINDFEVDTVEVFVNVSSTLSVLVSCIVYRRRRVLKDTSLKLITCALLRTRLTLVPASRTASGTTSTHMQMKLRRESVLGSRNQSATQSARLRQHRAKLARAVLAAYRLKAPAISFSARSKLLEAASDHSSLHRQLLRIVPQALQNIDSRDTLVRHVTPSKDLSRLEKRALYLVGVIGMSLTVASFVPLDVSGTKQIVLQVGAFVTSVAFVVVFVACMQRQLLRSIAYRFDLLFSAFQFIAASLFLATMLQWDTRCFVVMASMMWFAWILLSMHSHHAMQRTCAFFEVMRKHYAKFIVLFRIGTFFLLAALVAKAELGRVFAIVTCVLGSGSLISSTLMISSQLSRLLWSSPEVIFMSTINTISWAILASLYRDGRSVVCLLPWWAIQLSICSDALYRTVVSLSKSAVTAVLMVVVLTVFVFMQEIDVPPDRYASIKINNVELDIIEVFVNVSSTLCILVGCIIYRRRRVFKDASLKLITCALLRSRLKLVPVSRTESSTVSVYTRHRRESALATRTRSASHSAKLGQRQAKLARAVLAAYRLKAPAISFSARSKLLAAALDRRLPHRQQLRIVPQAFQNIDSRNTLIRRLTPIKDLSRGPRQGLYLTGFIGLALTVVSFMLMDERDLVSQPVEITLHIGAFLTSTFFLTVFVASMQRQLLRSLAHRFDLLFSAVQSVTASLFIAEMLRWDVRCLAVLTSTMWFVAILHTDALTPRVRRHFGFKKRYAGWALVILSLCKLRVTASLVFDMRNGYHDSEIARFSFGHSLVVYFRTKSAFLNRMFPLTVWTLRMLWELLMRRDEELVFIRGTLEYFCPMEMLPAIHSSQVHPKDDGIGPSQGRAPAISFTVRSTLLQATYDRTTPHLQQLRIVPSALFSIDGRNTLIPGLTPTKDLSRQNLVFLYLNGIMGLLLTIISFLVLDSRESVSWTVQVSLQVGAYLTSIVFLGTFTAAMEKQLLRSLSMQFDLLFNVVQFILAAACMADMLQFDARCLAVHTMTLWFFWILHVDALTPRVRKHLGFKKRCTGWALIAILACLARVVVSLVFDTQNHYDDSMIASIAVIHGVTVQLRTKSVFLNRIFPLTVWTLRMLWELLYRREDELVFIRGTIEYYCPLEMLPVSHNSHTKHAAVVPSAESIQSRGPSTDRPEV</sequence>
<evidence type="ECO:0000313" key="3">
    <source>
        <dbReference type="EMBL" id="TMW55454.1"/>
    </source>
</evidence>
<reference evidence="3" key="1">
    <citation type="submission" date="2019-03" db="EMBL/GenBank/DDBJ databases">
        <title>Long read genome sequence of the mycoparasitic Pythium oligandrum ATCC 38472 isolated from sugarbeet rhizosphere.</title>
        <authorList>
            <person name="Gaulin E."/>
        </authorList>
    </citation>
    <scope>NUCLEOTIDE SEQUENCE</scope>
    <source>
        <strain evidence="3">ATCC 38472_TT</strain>
    </source>
</reference>
<comment type="caution">
    <text evidence="3">The sequence shown here is derived from an EMBL/GenBank/DDBJ whole genome shotgun (WGS) entry which is preliminary data.</text>
</comment>
<feature type="transmembrane region" description="Helical" evidence="2">
    <location>
        <begin position="238"/>
        <end position="259"/>
    </location>
</feature>
<keyword evidence="2" id="KW-0812">Transmembrane</keyword>
<feature type="transmembrane region" description="Helical" evidence="2">
    <location>
        <begin position="395"/>
        <end position="413"/>
    </location>
</feature>
<dbReference type="EMBL" id="SPLM01000147">
    <property type="protein sequence ID" value="TMW55454.1"/>
    <property type="molecule type" value="Genomic_DNA"/>
</dbReference>
<feature type="region of interest" description="Disordered" evidence="1">
    <location>
        <begin position="1170"/>
        <end position="1190"/>
    </location>
</feature>
<feature type="transmembrane region" description="Helical" evidence="2">
    <location>
        <begin position="645"/>
        <end position="664"/>
    </location>
</feature>
<dbReference type="Proteomes" id="UP000794436">
    <property type="component" value="Unassembled WGS sequence"/>
</dbReference>
<evidence type="ECO:0000256" key="1">
    <source>
        <dbReference type="SAM" id="MobiDB-lite"/>
    </source>
</evidence>
<feature type="transmembrane region" description="Helical" evidence="2">
    <location>
        <begin position="51"/>
        <end position="70"/>
    </location>
</feature>
<keyword evidence="2" id="KW-0472">Membrane</keyword>
<feature type="transmembrane region" description="Helical" evidence="2">
    <location>
        <begin position="941"/>
        <end position="961"/>
    </location>
</feature>
<feature type="transmembrane region" description="Helical" evidence="2">
    <location>
        <begin position="211"/>
        <end position="232"/>
    </location>
</feature>
<feature type="transmembrane region" description="Helical" evidence="2">
    <location>
        <begin position="360"/>
        <end position="383"/>
    </location>
</feature>
<evidence type="ECO:0000256" key="2">
    <source>
        <dbReference type="SAM" id="Phobius"/>
    </source>
</evidence>
<protein>
    <submittedName>
        <fullName evidence="3">Uncharacterized protein</fullName>
    </submittedName>
</protein>
<dbReference type="AlphaFoldDB" id="A0A8K1FC41"/>
<feature type="transmembrane region" description="Helical" evidence="2">
    <location>
        <begin position="973"/>
        <end position="994"/>
    </location>
</feature>
<keyword evidence="4" id="KW-1185">Reference proteome</keyword>
<feature type="transmembrane region" description="Helical" evidence="2">
    <location>
        <begin position="448"/>
        <end position="467"/>
    </location>
</feature>
<feature type="transmembrane region" description="Helical" evidence="2">
    <location>
        <begin position="1006"/>
        <end position="1027"/>
    </location>
</feature>
<gene>
    <name evidence="3" type="ORF">Poli38472_010336</name>
</gene>
<keyword evidence="2" id="KW-1133">Transmembrane helix</keyword>
<feature type="transmembrane region" description="Helical" evidence="2">
    <location>
        <begin position="334"/>
        <end position="354"/>
    </location>
</feature>
<proteinExistence type="predicted"/>